<name>A0A838ABK6_9PSEU</name>
<dbReference type="PANTHER" id="PTHR43976">
    <property type="entry name" value="SHORT CHAIN DEHYDROGENASE"/>
    <property type="match status" value="1"/>
</dbReference>
<dbReference type="GO" id="GO:0016491">
    <property type="term" value="F:oxidoreductase activity"/>
    <property type="evidence" value="ECO:0007669"/>
    <property type="project" value="UniProtKB-KW"/>
</dbReference>
<evidence type="ECO:0000313" key="4">
    <source>
        <dbReference type="EMBL" id="MBA0126629.1"/>
    </source>
</evidence>
<gene>
    <name evidence="4" type="ORF">H0B56_13840</name>
</gene>
<sequence length="271" mass="28594">MTGTALVTGCSSGIGLATARTLARHGYRVRAGVRDPERAAVLREAAGDIRVVRLDVTDEDSVTSAVAACGELDVVVNNAGVGMFGAVENIPDGDLRLVFDTNYFGALAVIRAALPAMRRRRSGVIVNIGSVDACLPGRPMTWSYAASKHALGVASEGLALEVEPFGIRVRQLDPGFFATSIRDNRVRREQRDGDGPYAAFREAMESAVASAVDEAGDPQEVADAVLEAITDERAFPVRRLVGADAAEAVADARAVDEATGARQWKDALGLE</sequence>
<dbReference type="SUPFAM" id="SSF51735">
    <property type="entry name" value="NAD(P)-binding Rossmann-fold domains"/>
    <property type="match status" value="1"/>
</dbReference>
<dbReference type="Proteomes" id="UP000582974">
    <property type="component" value="Unassembled WGS sequence"/>
</dbReference>
<dbReference type="Pfam" id="PF00106">
    <property type="entry name" value="adh_short"/>
    <property type="match status" value="1"/>
</dbReference>
<comment type="similarity">
    <text evidence="1 3">Belongs to the short-chain dehydrogenases/reductases (SDR) family.</text>
</comment>
<dbReference type="InterPro" id="IPR051911">
    <property type="entry name" value="SDR_oxidoreductase"/>
</dbReference>
<evidence type="ECO:0000256" key="2">
    <source>
        <dbReference type="ARBA" id="ARBA00023002"/>
    </source>
</evidence>
<dbReference type="CDD" id="cd05374">
    <property type="entry name" value="17beta-HSD-like_SDR_c"/>
    <property type="match status" value="1"/>
</dbReference>
<proteinExistence type="inferred from homology"/>
<comment type="caution">
    <text evidence="4">The sequence shown here is derived from an EMBL/GenBank/DDBJ whole genome shotgun (WGS) entry which is preliminary data.</text>
</comment>
<evidence type="ECO:0000313" key="5">
    <source>
        <dbReference type="Proteomes" id="UP000582974"/>
    </source>
</evidence>
<reference evidence="4 5" key="1">
    <citation type="submission" date="2020-07" db="EMBL/GenBank/DDBJ databases">
        <title>Genome of Haloechinothrix sp.</title>
        <authorList>
            <person name="Tang S.-K."/>
            <person name="Yang L."/>
            <person name="Zhu W.-Y."/>
        </authorList>
    </citation>
    <scope>NUCLEOTIDE SEQUENCE [LARGE SCALE GENOMIC DNA]</scope>
    <source>
        <strain evidence="4 5">YIM 98757</strain>
    </source>
</reference>
<protein>
    <submittedName>
        <fullName evidence="4">SDR family oxidoreductase</fullName>
    </submittedName>
</protein>
<dbReference type="PANTHER" id="PTHR43976:SF16">
    <property type="entry name" value="SHORT-CHAIN DEHYDROGENASE_REDUCTASE FAMILY PROTEIN"/>
    <property type="match status" value="1"/>
</dbReference>
<dbReference type="EMBL" id="JACCKD010000004">
    <property type="protein sequence ID" value="MBA0126629.1"/>
    <property type="molecule type" value="Genomic_DNA"/>
</dbReference>
<dbReference type="PRINTS" id="PR00081">
    <property type="entry name" value="GDHRDH"/>
</dbReference>
<evidence type="ECO:0000256" key="3">
    <source>
        <dbReference type="RuleBase" id="RU000363"/>
    </source>
</evidence>
<dbReference type="PRINTS" id="PR00080">
    <property type="entry name" value="SDRFAMILY"/>
</dbReference>
<keyword evidence="2" id="KW-0560">Oxidoreductase</keyword>
<evidence type="ECO:0000256" key="1">
    <source>
        <dbReference type="ARBA" id="ARBA00006484"/>
    </source>
</evidence>
<accession>A0A838ABK6</accession>
<dbReference type="Gene3D" id="3.40.50.720">
    <property type="entry name" value="NAD(P)-binding Rossmann-like Domain"/>
    <property type="match status" value="1"/>
</dbReference>
<dbReference type="InterPro" id="IPR002347">
    <property type="entry name" value="SDR_fam"/>
</dbReference>
<dbReference type="AlphaFoldDB" id="A0A838ABK6"/>
<organism evidence="4 5">
    <name type="scientific">Haloechinothrix aidingensis</name>
    <dbReference type="NCBI Taxonomy" id="2752311"/>
    <lineage>
        <taxon>Bacteria</taxon>
        <taxon>Bacillati</taxon>
        <taxon>Actinomycetota</taxon>
        <taxon>Actinomycetes</taxon>
        <taxon>Pseudonocardiales</taxon>
        <taxon>Pseudonocardiaceae</taxon>
        <taxon>Haloechinothrix</taxon>
    </lineage>
</organism>
<dbReference type="InterPro" id="IPR036291">
    <property type="entry name" value="NAD(P)-bd_dom_sf"/>
</dbReference>
<keyword evidence="5" id="KW-1185">Reference proteome</keyword>